<dbReference type="InterPro" id="IPR050204">
    <property type="entry name" value="AraC_XylS_family_regulators"/>
</dbReference>
<keyword evidence="2" id="KW-0238">DNA-binding</keyword>
<evidence type="ECO:0000259" key="4">
    <source>
        <dbReference type="PROSITE" id="PS01124"/>
    </source>
</evidence>
<dbReference type="AlphaFoldDB" id="A0A4R5CPQ3"/>
<evidence type="ECO:0000313" key="6">
    <source>
        <dbReference type="Proteomes" id="UP000294739"/>
    </source>
</evidence>
<name>A0A4R5CPQ3_9ACTN</name>
<evidence type="ECO:0000256" key="1">
    <source>
        <dbReference type="ARBA" id="ARBA00023015"/>
    </source>
</evidence>
<dbReference type="RefSeq" id="WP_131899499.1">
    <property type="nucleotide sequence ID" value="NZ_SMKZ01000046.1"/>
</dbReference>
<gene>
    <name evidence="5" type="ORF">E1269_24525</name>
</gene>
<dbReference type="Pfam" id="PF02311">
    <property type="entry name" value="AraC_binding"/>
    <property type="match status" value="1"/>
</dbReference>
<dbReference type="PANTHER" id="PTHR46796:SF2">
    <property type="entry name" value="TRANSCRIPTIONAL REGULATORY PROTEIN"/>
    <property type="match status" value="1"/>
</dbReference>
<dbReference type="InterPro" id="IPR003313">
    <property type="entry name" value="AraC-bd"/>
</dbReference>
<comment type="caution">
    <text evidence="5">The sequence shown here is derived from an EMBL/GenBank/DDBJ whole genome shotgun (WGS) entry which is preliminary data.</text>
</comment>
<dbReference type="Proteomes" id="UP000294739">
    <property type="component" value="Unassembled WGS sequence"/>
</dbReference>
<accession>A0A4R5CPQ3</accession>
<dbReference type="InterPro" id="IPR018060">
    <property type="entry name" value="HTH_AraC"/>
</dbReference>
<keyword evidence="6" id="KW-1185">Reference proteome</keyword>
<dbReference type="PROSITE" id="PS01124">
    <property type="entry name" value="HTH_ARAC_FAMILY_2"/>
    <property type="match status" value="1"/>
</dbReference>
<dbReference type="GO" id="GO:0003700">
    <property type="term" value="F:DNA-binding transcription factor activity"/>
    <property type="evidence" value="ECO:0007669"/>
    <property type="project" value="InterPro"/>
</dbReference>
<dbReference type="SUPFAM" id="SSF51215">
    <property type="entry name" value="Regulatory protein AraC"/>
    <property type="match status" value="1"/>
</dbReference>
<evidence type="ECO:0000256" key="3">
    <source>
        <dbReference type="ARBA" id="ARBA00023163"/>
    </source>
</evidence>
<organism evidence="5 6">
    <name type="scientific">Jiangella asiatica</name>
    <dbReference type="NCBI Taxonomy" id="2530372"/>
    <lineage>
        <taxon>Bacteria</taxon>
        <taxon>Bacillati</taxon>
        <taxon>Actinomycetota</taxon>
        <taxon>Actinomycetes</taxon>
        <taxon>Jiangellales</taxon>
        <taxon>Jiangellaceae</taxon>
        <taxon>Jiangella</taxon>
    </lineage>
</organism>
<dbReference type="EMBL" id="SMKZ01000046">
    <property type="protein sequence ID" value="TDE00771.1"/>
    <property type="molecule type" value="Genomic_DNA"/>
</dbReference>
<evidence type="ECO:0000313" key="5">
    <source>
        <dbReference type="EMBL" id="TDE00771.1"/>
    </source>
</evidence>
<dbReference type="GO" id="GO:0043565">
    <property type="term" value="F:sequence-specific DNA binding"/>
    <property type="evidence" value="ECO:0007669"/>
    <property type="project" value="InterPro"/>
</dbReference>
<dbReference type="Pfam" id="PF12833">
    <property type="entry name" value="HTH_18"/>
    <property type="match status" value="1"/>
</dbReference>
<dbReference type="SUPFAM" id="SSF46689">
    <property type="entry name" value="Homeodomain-like"/>
    <property type="match status" value="2"/>
</dbReference>
<dbReference type="SMART" id="SM00342">
    <property type="entry name" value="HTH_ARAC"/>
    <property type="match status" value="1"/>
</dbReference>
<protein>
    <submittedName>
        <fullName evidence="5">AraC family transcriptional regulator</fullName>
    </submittedName>
</protein>
<evidence type="ECO:0000256" key="2">
    <source>
        <dbReference type="ARBA" id="ARBA00023125"/>
    </source>
</evidence>
<feature type="domain" description="HTH araC/xylS-type" evidence="4">
    <location>
        <begin position="171"/>
        <end position="268"/>
    </location>
</feature>
<keyword evidence="3" id="KW-0804">Transcription</keyword>
<proteinExistence type="predicted"/>
<dbReference type="PANTHER" id="PTHR46796">
    <property type="entry name" value="HTH-TYPE TRANSCRIPTIONAL ACTIVATOR RHAS-RELATED"/>
    <property type="match status" value="1"/>
</dbReference>
<dbReference type="InterPro" id="IPR037923">
    <property type="entry name" value="HTH-like"/>
</dbReference>
<dbReference type="OrthoDB" id="2559672at2"/>
<reference evidence="5 6" key="1">
    <citation type="submission" date="2019-03" db="EMBL/GenBank/DDBJ databases">
        <title>Draft genome sequences of novel Actinobacteria.</title>
        <authorList>
            <person name="Sahin N."/>
            <person name="Ay H."/>
            <person name="Saygin H."/>
        </authorList>
    </citation>
    <scope>NUCLEOTIDE SEQUENCE [LARGE SCALE GENOMIC DNA]</scope>
    <source>
        <strain evidence="5 6">5K138</strain>
    </source>
</reference>
<dbReference type="InterPro" id="IPR009057">
    <property type="entry name" value="Homeodomain-like_sf"/>
</dbReference>
<sequence length="272" mass="30082">MPHPQAAGGARSTVRAWRPDVPGLVEVFHARYVDHAYPAHTHDAWTLLIVDDGAIRFDLDRHHHGAAGSAVTLLPPHVPHDGRAATPNGFRKRVLYMEPPVLGDDLIGAAVDDPTLLDRQLRQRVHQLHRVLAEPGDGLEAESRLALIRERLRDRLRGPRPSPPAPRGLADRLLELLDARTTTGMTLSDAAAELHAHPTHLVRSFTVAFGLPPHRYLTGRRVELARRMLLAGRRPADVASAAGFYDQAHLTRHFTRYLGVAPARYAGGARRR</sequence>
<dbReference type="InParanoid" id="A0A4R5CPQ3"/>
<dbReference type="Gene3D" id="1.10.10.60">
    <property type="entry name" value="Homeodomain-like"/>
    <property type="match status" value="1"/>
</dbReference>
<keyword evidence="1" id="KW-0805">Transcription regulation</keyword>